<evidence type="ECO:0000313" key="3">
    <source>
        <dbReference type="EMBL" id="VFK63675.1"/>
    </source>
</evidence>
<dbReference type="EMBL" id="CAADGD010000041">
    <property type="protein sequence ID" value="VFK70892.1"/>
    <property type="molecule type" value="Genomic_DNA"/>
</dbReference>
<dbReference type="PROSITE" id="PS50911">
    <property type="entry name" value="CHAP"/>
    <property type="match status" value="1"/>
</dbReference>
<dbReference type="Pfam" id="PF00353">
    <property type="entry name" value="HemolysinCabind"/>
    <property type="match status" value="1"/>
</dbReference>
<evidence type="ECO:0000259" key="2">
    <source>
        <dbReference type="PROSITE" id="PS50911"/>
    </source>
</evidence>
<organism evidence="4">
    <name type="scientific">Candidatus Kentrum sp. UNK</name>
    <dbReference type="NCBI Taxonomy" id="2126344"/>
    <lineage>
        <taxon>Bacteria</taxon>
        <taxon>Pseudomonadati</taxon>
        <taxon>Pseudomonadota</taxon>
        <taxon>Gammaproteobacteria</taxon>
        <taxon>Candidatus Kentrum</taxon>
    </lineage>
</organism>
<accession>A0A451AXZ3</accession>
<dbReference type="EMBL" id="CAADFZ010000035">
    <property type="protein sequence ID" value="VFK63675.1"/>
    <property type="molecule type" value="Genomic_DNA"/>
</dbReference>
<dbReference type="GO" id="GO:0005615">
    <property type="term" value="C:extracellular space"/>
    <property type="evidence" value="ECO:0007669"/>
    <property type="project" value="InterPro"/>
</dbReference>
<dbReference type="GO" id="GO:0005509">
    <property type="term" value="F:calcium ion binding"/>
    <property type="evidence" value="ECO:0007669"/>
    <property type="project" value="InterPro"/>
</dbReference>
<feature type="domain" description="Peptidase C51" evidence="2">
    <location>
        <begin position="1"/>
        <end position="77"/>
    </location>
</feature>
<dbReference type="InterPro" id="IPR011049">
    <property type="entry name" value="Serralysin-like_metalloprot_C"/>
</dbReference>
<evidence type="ECO:0000313" key="4">
    <source>
        <dbReference type="EMBL" id="VFK70892.1"/>
    </source>
</evidence>
<protein>
    <submittedName>
        <fullName evidence="4">Hemolysin-type calcium-binding repeat-containing protein</fullName>
    </submittedName>
</protein>
<dbReference type="InterPro" id="IPR018511">
    <property type="entry name" value="Hemolysin-typ_Ca-bd_CS"/>
</dbReference>
<sequence length="308" mass="33218">MIGSAFVIAANNPGAGNYGHTGIVRDVTLQRVSDSGNVTYQYKLELRDSNRDENQEMNTYYRTLDFPNHGNGWQFIWGTDAEYTQDRNNIRATIGQLHDNQLLDQGETRQSFLSDQRLINRFFLLNTTEKYSNFMNLIELHNVELGRAPSRDRLGGWNLTNDVLAGAQVGTSANDALSGGTEADVLIGGAGNDTLTGGGGADVFKFVSTGDGLDTITDFTSGTDKIEVVSPNFGNIEVGTLTSNHFQPGGTIASNAGPGFLYSYDNAERAMVLSFDRDGSGSAATPVKIAKFGSDTVLNYSDIQIVAA</sequence>
<keyword evidence="1" id="KW-0106">Calcium</keyword>
<gene>
    <name evidence="3" type="ORF">BECKUNK1418G_GA0071005_103530</name>
    <name evidence="4" type="ORF">BECKUNK1418H_GA0071006_104130</name>
</gene>
<dbReference type="SUPFAM" id="SSF51120">
    <property type="entry name" value="beta-Roll"/>
    <property type="match status" value="1"/>
</dbReference>
<dbReference type="Gene3D" id="2.150.10.10">
    <property type="entry name" value="Serralysin-like metalloprotease, C-terminal"/>
    <property type="match status" value="1"/>
</dbReference>
<name>A0A451AXZ3_9GAMM</name>
<dbReference type="AlphaFoldDB" id="A0A451AXZ3"/>
<dbReference type="PRINTS" id="PR00313">
    <property type="entry name" value="CABNDNGRPT"/>
</dbReference>
<evidence type="ECO:0000256" key="1">
    <source>
        <dbReference type="ARBA" id="ARBA00022837"/>
    </source>
</evidence>
<dbReference type="InterPro" id="IPR001343">
    <property type="entry name" value="Hemolysn_Ca-bd"/>
</dbReference>
<dbReference type="PROSITE" id="PS00330">
    <property type="entry name" value="HEMOLYSIN_CALCIUM"/>
    <property type="match status" value="1"/>
</dbReference>
<proteinExistence type="predicted"/>
<dbReference type="InterPro" id="IPR007921">
    <property type="entry name" value="CHAP_dom"/>
</dbReference>
<reference evidence="4" key="1">
    <citation type="submission" date="2019-02" db="EMBL/GenBank/DDBJ databases">
        <authorList>
            <person name="Gruber-Vodicka R. H."/>
            <person name="Seah K. B. B."/>
        </authorList>
    </citation>
    <scope>NUCLEOTIDE SEQUENCE</scope>
    <source>
        <strain evidence="4">BECK_BY19</strain>
        <strain evidence="3">BECK_BY8</strain>
    </source>
</reference>